<organism evidence="12 13">
    <name type="scientific">Caerostris darwini</name>
    <dbReference type="NCBI Taxonomy" id="1538125"/>
    <lineage>
        <taxon>Eukaryota</taxon>
        <taxon>Metazoa</taxon>
        <taxon>Ecdysozoa</taxon>
        <taxon>Arthropoda</taxon>
        <taxon>Chelicerata</taxon>
        <taxon>Arachnida</taxon>
        <taxon>Araneae</taxon>
        <taxon>Araneomorphae</taxon>
        <taxon>Entelegynae</taxon>
        <taxon>Araneoidea</taxon>
        <taxon>Araneidae</taxon>
        <taxon>Caerostris</taxon>
    </lineage>
</organism>
<dbReference type="InterPro" id="IPR051061">
    <property type="entry name" value="Zinc_finger_trans_reg"/>
</dbReference>
<keyword evidence="8" id="KW-0804">Transcription</keyword>
<reference evidence="12 13" key="1">
    <citation type="submission" date="2021-06" db="EMBL/GenBank/DDBJ databases">
        <title>Caerostris darwini draft genome.</title>
        <authorList>
            <person name="Kono N."/>
            <person name="Arakawa K."/>
        </authorList>
    </citation>
    <scope>NUCLEOTIDE SEQUENCE [LARGE SCALE GENOMIC DNA]</scope>
</reference>
<feature type="domain" description="C2H2-type" evidence="11">
    <location>
        <begin position="8"/>
        <end position="37"/>
    </location>
</feature>
<keyword evidence="13" id="KW-1185">Reference proteome</keyword>
<keyword evidence="3" id="KW-0677">Repeat</keyword>
<dbReference type="PANTHER" id="PTHR46179:SF13">
    <property type="entry name" value="C2H2-TYPE DOMAIN-CONTAINING PROTEIN"/>
    <property type="match status" value="1"/>
</dbReference>
<comment type="subcellular location">
    <subcellularLocation>
        <location evidence="1">Nucleus</location>
    </subcellularLocation>
</comment>
<dbReference type="Pfam" id="PF22110">
    <property type="entry name" value="TFIIIA_zf-C2H2"/>
    <property type="match status" value="1"/>
</dbReference>
<evidence type="ECO:0000256" key="9">
    <source>
        <dbReference type="ARBA" id="ARBA00023242"/>
    </source>
</evidence>
<accession>A0AAV4N440</accession>
<gene>
    <name evidence="12" type="primary">gtf3a</name>
    <name evidence="12" type="ORF">CDAR_313851</name>
</gene>
<evidence type="ECO:0000256" key="8">
    <source>
        <dbReference type="ARBA" id="ARBA00023163"/>
    </source>
</evidence>
<evidence type="ECO:0000256" key="7">
    <source>
        <dbReference type="ARBA" id="ARBA00023015"/>
    </source>
</evidence>
<feature type="domain" description="C2H2-type" evidence="11">
    <location>
        <begin position="38"/>
        <end position="67"/>
    </location>
</feature>
<evidence type="ECO:0000313" key="13">
    <source>
        <dbReference type="Proteomes" id="UP001054837"/>
    </source>
</evidence>
<keyword evidence="9" id="KW-0539">Nucleus</keyword>
<dbReference type="FunFam" id="3.30.160.60:FF:000125">
    <property type="entry name" value="Putative zinc finger protein 143"/>
    <property type="match status" value="1"/>
</dbReference>
<evidence type="ECO:0000256" key="6">
    <source>
        <dbReference type="ARBA" id="ARBA00022884"/>
    </source>
</evidence>
<sequence length="448" mass="51781">MGRIPTVYFCPHENCTASYNHKYKYEVHLRSHSGERPYVCSHEGCGKAFISSSHCKRHENAHVSSHPCPEKGCFEILKTKSTLNKHIKTVHLKIKKHKVFPCTECGKDFNKHKTLQMHLLKHTGELPYKCEFEGCKKAFLTPSKLKRHNKVHQGYKCEKPNCDQVFEKWSLLVMHLKDAHRPEYKCDTCDRLFSNSYALKLHCRIHDEFRMVYPCEVPNCVKYYFDKKNLQWHMRKYHAKRPFNCPKENCYKAFKTEAELDDHLSFHNKRRPRRKKKSKRKSQEATLSEILSGCVDASIKVDKIFKSKLKQKANEDIDASTSLCDSSASCNESDSVVLSEQDLTEAKLSNSELNTSFISDESKTSESVHLTTAKKSHIYNENDEIPMEHEISEPLSKLKLPESKIHGYTTIEVVSEDPSQCECISVPIIKVEDMSWCENSAIQILQAS</sequence>
<dbReference type="SMART" id="SM00355">
    <property type="entry name" value="ZnF_C2H2"/>
    <property type="match status" value="9"/>
</dbReference>
<dbReference type="InterPro" id="IPR054599">
    <property type="entry name" value="TFIIIA_Zfn-C2H2"/>
</dbReference>
<keyword evidence="6" id="KW-0694">RNA-binding</keyword>
<dbReference type="Gene3D" id="3.30.160.60">
    <property type="entry name" value="Classic Zinc Finger"/>
    <property type="match status" value="6"/>
</dbReference>
<dbReference type="Pfam" id="PF00096">
    <property type="entry name" value="zf-C2H2"/>
    <property type="match status" value="2"/>
</dbReference>
<feature type="domain" description="C2H2-type" evidence="11">
    <location>
        <begin position="128"/>
        <end position="157"/>
    </location>
</feature>
<feature type="domain" description="C2H2-type" evidence="11">
    <location>
        <begin position="213"/>
        <end position="242"/>
    </location>
</feature>
<dbReference type="AlphaFoldDB" id="A0AAV4N440"/>
<evidence type="ECO:0000256" key="1">
    <source>
        <dbReference type="ARBA" id="ARBA00004123"/>
    </source>
</evidence>
<dbReference type="GO" id="GO:0003723">
    <property type="term" value="F:RNA binding"/>
    <property type="evidence" value="ECO:0007669"/>
    <property type="project" value="UniProtKB-KW"/>
</dbReference>
<dbReference type="EMBL" id="BPLQ01001086">
    <property type="protein sequence ID" value="GIX78446.1"/>
    <property type="molecule type" value="Genomic_DNA"/>
</dbReference>
<evidence type="ECO:0000256" key="5">
    <source>
        <dbReference type="ARBA" id="ARBA00022833"/>
    </source>
</evidence>
<dbReference type="GO" id="GO:0008270">
    <property type="term" value="F:zinc ion binding"/>
    <property type="evidence" value="ECO:0007669"/>
    <property type="project" value="UniProtKB-KW"/>
</dbReference>
<name>A0AAV4N440_9ARAC</name>
<dbReference type="InterPro" id="IPR013087">
    <property type="entry name" value="Znf_C2H2_type"/>
</dbReference>
<feature type="domain" description="C2H2-type" evidence="11">
    <location>
        <begin position="184"/>
        <end position="211"/>
    </location>
</feature>
<evidence type="ECO:0000256" key="3">
    <source>
        <dbReference type="ARBA" id="ARBA00022737"/>
    </source>
</evidence>
<dbReference type="GO" id="GO:0006357">
    <property type="term" value="P:regulation of transcription by RNA polymerase II"/>
    <property type="evidence" value="ECO:0007669"/>
    <property type="project" value="TreeGrafter"/>
</dbReference>
<feature type="domain" description="C2H2-type" evidence="11">
    <location>
        <begin position="155"/>
        <end position="185"/>
    </location>
</feature>
<dbReference type="GO" id="GO:0005634">
    <property type="term" value="C:nucleus"/>
    <property type="evidence" value="ECO:0007669"/>
    <property type="project" value="UniProtKB-SubCell"/>
</dbReference>
<evidence type="ECO:0000259" key="11">
    <source>
        <dbReference type="PROSITE" id="PS50157"/>
    </source>
</evidence>
<evidence type="ECO:0000256" key="2">
    <source>
        <dbReference type="ARBA" id="ARBA00022723"/>
    </source>
</evidence>
<feature type="domain" description="C2H2-type" evidence="11">
    <location>
        <begin position="100"/>
        <end position="127"/>
    </location>
</feature>
<evidence type="ECO:0000256" key="4">
    <source>
        <dbReference type="ARBA" id="ARBA00022771"/>
    </source>
</evidence>
<proteinExistence type="predicted"/>
<dbReference type="FunFam" id="3.30.160.60:FF:001102">
    <property type="entry name" value="Transcription factor IIIA"/>
    <property type="match status" value="1"/>
</dbReference>
<dbReference type="InterPro" id="IPR036236">
    <property type="entry name" value="Znf_C2H2_sf"/>
</dbReference>
<keyword evidence="7" id="KW-0805">Transcription regulation</keyword>
<comment type="caution">
    <text evidence="12">The sequence shown here is derived from an EMBL/GenBank/DDBJ whole genome shotgun (WGS) entry which is preliminary data.</text>
</comment>
<dbReference type="PANTHER" id="PTHR46179">
    <property type="entry name" value="ZINC FINGER PROTEIN"/>
    <property type="match status" value="1"/>
</dbReference>
<feature type="domain" description="C2H2-type" evidence="11">
    <location>
        <begin position="243"/>
        <end position="272"/>
    </location>
</feature>
<dbReference type="Proteomes" id="UP001054837">
    <property type="component" value="Unassembled WGS sequence"/>
</dbReference>
<dbReference type="PROSITE" id="PS50157">
    <property type="entry name" value="ZINC_FINGER_C2H2_2"/>
    <property type="match status" value="8"/>
</dbReference>
<evidence type="ECO:0000256" key="10">
    <source>
        <dbReference type="PROSITE-ProRule" id="PRU00042"/>
    </source>
</evidence>
<keyword evidence="4 10" id="KW-0863">Zinc-finger</keyword>
<evidence type="ECO:0000313" key="12">
    <source>
        <dbReference type="EMBL" id="GIX78446.1"/>
    </source>
</evidence>
<dbReference type="SUPFAM" id="SSF57667">
    <property type="entry name" value="beta-beta-alpha zinc fingers"/>
    <property type="match status" value="4"/>
</dbReference>
<protein>
    <submittedName>
        <fullName evidence="12">Transcription factor IIIA</fullName>
    </submittedName>
</protein>
<keyword evidence="2" id="KW-0479">Metal-binding</keyword>
<dbReference type="PROSITE" id="PS00028">
    <property type="entry name" value="ZINC_FINGER_C2H2_1"/>
    <property type="match status" value="8"/>
</dbReference>
<keyword evidence="5" id="KW-0862">Zinc</keyword>